<dbReference type="OrthoDB" id="7984201at2759"/>
<protein>
    <recommendedName>
        <fullName evidence="4">PLC-like phosphodiesterase</fullName>
    </recommendedName>
</protein>
<dbReference type="GeneID" id="63693515"/>
<dbReference type="Pfam" id="PF26146">
    <property type="entry name" value="PI-PLC_X"/>
    <property type="match status" value="1"/>
</dbReference>
<dbReference type="Gene3D" id="3.20.20.190">
    <property type="entry name" value="Phosphatidylinositol (PI) phosphodiesterase"/>
    <property type="match status" value="1"/>
</dbReference>
<dbReference type="SUPFAM" id="SSF51695">
    <property type="entry name" value="PLC-like phosphodiesterases"/>
    <property type="match status" value="1"/>
</dbReference>
<dbReference type="RefSeq" id="XP_040643615.1">
    <property type="nucleotide sequence ID" value="XM_040778391.1"/>
</dbReference>
<dbReference type="HOGENOM" id="CLU_037358_1_1_1"/>
<dbReference type="InterPro" id="IPR051057">
    <property type="entry name" value="PI-PLC_domain"/>
</dbReference>
<dbReference type="PANTHER" id="PTHR13593:SF80">
    <property type="entry name" value="PLC-LIKE PHOSPHODIESTERASE"/>
    <property type="match status" value="1"/>
</dbReference>
<dbReference type="InterPro" id="IPR017946">
    <property type="entry name" value="PLC-like_Pdiesterase_TIM-brl"/>
</dbReference>
<evidence type="ECO:0000256" key="1">
    <source>
        <dbReference type="SAM" id="SignalP"/>
    </source>
</evidence>
<dbReference type="AlphaFoldDB" id="A0A017SSG6"/>
<feature type="signal peptide" evidence="1">
    <location>
        <begin position="1"/>
        <end position="15"/>
    </location>
</feature>
<keyword evidence="3" id="KW-1185">Reference proteome</keyword>
<name>A0A017SSG6_ASPRC</name>
<dbReference type="EMBL" id="KK088411">
    <property type="protein sequence ID" value="EYE99927.1"/>
    <property type="molecule type" value="Genomic_DNA"/>
</dbReference>
<dbReference type="STRING" id="1388766.A0A017SSG6"/>
<feature type="chain" id="PRO_5012700698" description="PLC-like phosphodiesterase" evidence="1">
    <location>
        <begin position="16"/>
        <end position="372"/>
    </location>
</feature>
<evidence type="ECO:0000313" key="2">
    <source>
        <dbReference type="EMBL" id="EYE99927.1"/>
    </source>
</evidence>
<proteinExistence type="predicted"/>
<reference evidence="3" key="1">
    <citation type="journal article" date="2014" name="Nat. Commun.">
        <title>Genomic adaptations of the halophilic Dead Sea filamentous fungus Eurotium rubrum.</title>
        <authorList>
            <person name="Kis-Papo T."/>
            <person name="Weig A.R."/>
            <person name="Riley R."/>
            <person name="Persoh D."/>
            <person name="Salamov A."/>
            <person name="Sun H."/>
            <person name="Lipzen A."/>
            <person name="Wasser S.P."/>
            <person name="Rambold G."/>
            <person name="Grigoriev I.V."/>
            <person name="Nevo E."/>
        </authorList>
    </citation>
    <scope>NUCLEOTIDE SEQUENCE [LARGE SCALE GENOMIC DNA]</scope>
    <source>
        <strain evidence="3">CBS 135680</strain>
    </source>
</reference>
<dbReference type="Proteomes" id="UP000019804">
    <property type="component" value="Unassembled WGS sequence"/>
</dbReference>
<dbReference type="PANTHER" id="PTHR13593">
    <property type="match status" value="1"/>
</dbReference>
<evidence type="ECO:0008006" key="4">
    <source>
        <dbReference type="Google" id="ProtNLM"/>
    </source>
</evidence>
<sequence length="372" mass="39789">MKGLGFLALLPLVAARGLRPRSTACNNSPDLCSKNYGEITHLGAHDSPFVRDASTDYSTAGDQYYGTTDQLSAGVRLLTAQIHKKDSAWHLCHSSCELMDAGTLTSWLTDIKKWMDSNANEVVTILLVNSDGASASDIDSAYQSSGLNKYTYTPASSGSWPTLQSMIDDGKRLVTFVTALDGSTSSDTSYLLDEWNYVWENPYEVTSASNFSCTPDRPSSVSGDLSAALQSSKLPLMNHFLYQTTILDIEYPNSSYVSTTNAPSGGTGNLGDTANKCKEQYGGRQPTFILVDFFNEGPAIDTVDSLNNVTNAVGRKEISAGSTSDGSTYGNVFKGLVEMVNKAKSGSNPSMADWVWVGGDWGSLLGGGIALN</sequence>
<gene>
    <name evidence="2" type="ORF">EURHEDRAFT_33776</name>
</gene>
<organism evidence="2 3">
    <name type="scientific">Aspergillus ruber (strain CBS 135680)</name>
    <dbReference type="NCBI Taxonomy" id="1388766"/>
    <lineage>
        <taxon>Eukaryota</taxon>
        <taxon>Fungi</taxon>
        <taxon>Dikarya</taxon>
        <taxon>Ascomycota</taxon>
        <taxon>Pezizomycotina</taxon>
        <taxon>Eurotiomycetes</taxon>
        <taxon>Eurotiomycetidae</taxon>
        <taxon>Eurotiales</taxon>
        <taxon>Aspergillaceae</taxon>
        <taxon>Aspergillus</taxon>
        <taxon>Aspergillus subgen. Aspergillus</taxon>
    </lineage>
</organism>
<dbReference type="GO" id="GO:0006629">
    <property type="term" value="P:lipid metabolic process"/>
    <property type="evidence" value="ECO:0007669"/>
    <property type="project" value="InterPro"/>
</dbReference>
<evidence type="ECO:0000313" key="3">
    <source>
        <dbReference type="Proteomes" id="UP000019804"/>
    </source>
</evidence>
<keyword evidence="1" id="KW-0732">Signal</keyword>
<dbReference type="GO" id="GO:0008081">
    <property type="term" value="F:phosphoric diester hydrolase activity"/>
    <property type="evidence" value="ECO:0007669"/>
    <property type="project" value="InterPro"/>
</dbReference>
<accession>A0A017SSG6</accession>